<sequence length="508" mass="55608">MHYSLISLLASSSLIGEAVSLALHHKPSSLAAIFSNSSNTWSSQTTFSLPNTTEFFGATERWTIYSPPVYGAALAPATEEDVVQAVKIAKQSNIPFLATGGRHGYSTTLAEVQGGLAIDLSKMNTVTIDQDAAQLTIGPGVRFRDIFGPLYEAGFEIQTGTCSCVGMMGATLGGGIGRSHGIHGMIIDALVSARVVTADGQIVEASETTNPDLFWGLRGAGQNFGIVTSATYKLHPLRNNGIWTSADLLFTPEKNVSYFETVEKMHPIPAELTVETILNYNFTLEAPQLMLSLVYAGPKDKAIEAMAPILALEPSYQLIKEIPWTQVSTQTTFLLDEPVCKDSQIYDIYPVNWKTFNASSMSESFEKLAQFWEDNESGKTAVITVETWPVQATMAVPDDATAYAWRDTTTYIMIQMIWNQIGDPIQGPADEFAVALRSDLAATSGYDDLAVYQNYAWGDETLEQIYGARKLPKLAKLKAQYDPDNVFRFYHNLPTSYPEGGYNTTTTH</sequence>
<dbReference type="EMBL" id="MU006308">
    <property type="protein sequence ID" value="KAF2850052.1"/>
    <property type="molecule type" value="Genomic_DNA"/>
</dbReference>
<dbReference type="InterPro" id="IPR006094">
    <property type="entry name" value="Oxid_FAD_bind_N"/>
</dbReference>
<evidence type="ECO:0000259" key="7">
    <source>
        <dbReference type="PROSITE" id="PS51387"/>
    </source>
</evidence>
<protein>
    <submittedName>
        <fullName evidence="8">FAD-binding domain-containing protein</fullName>
    </submittedName>
</protein>
<dbReference type="PANTHER" id="PTHR42973">
    <property type="entry name" value="BINDING OXIDOREDUCTASE, PUTATIVE (AFU_ORTHOLOGUE AFUA_1G17690)-RELATED"/>
    <property type="match status" value="1"/>
</dbReference>
<evidence type="ECO:0000313" key="9">
    <source>
        <dbReference type="Proteomes" id="UP000799423"/>
    </source>
</evidence>
<dbReference type="InterPro" id="IPR016169">
    <property type="entry name" value="FAD-bd_PCMH_sub2"/>
</dbReference>
<dbReference type="PROSITE" id="PS51387">
    <property type="entry name" value="FAD_PCMH"/>
    <property type="match status" value="1"/>
</dbReference>
<keyword evidence="6" id="KW-0732">Signal</keyword>
<dbReference type="InterPro" id="IPR016166">
    <property type="entry name" value="FAD-bd_PCMH"/>
</dbReference>
<dbReference type="InterPro" id="IPR012951">
    <property type="entry name" value="BBE"/>
</dbReference>
<evidence type="ECO:0000256" key="1">
    <source>
        <dbReference type="ARBA" id="ARBA00001974"/>
    </source>
</evidence>
<feature type="domain" description="FAD-binding PCMH-type" evidence="7">
    <location>
        <begin position="65"/>
        <end position="237"/>
    </location>
</feature>
<proteinExistence type="inferred from homology"/>
<dbReference type="SUPFAM" id="SSF56176">
    <property type="entry name" value="FAD-binding/transporter-associated domain-like"/>
    <property type="match status" value="1"/>
</dbReference>
<keyword evidence="3" id="KW-0285">Flavoprotein</keyword>
<evidence type="ECO:0000256" key="3">
    <source>
        <dbReference type="ARBA" id="ARBA00022630"/>
    </source>
</evidence>
<dbReference type="Pfam" id="PF01565">
    <property type="entry name" value="FAD_binding_4"/>
    <property type="match status" value="1"/>
</dbReference>
<evidence type="ECO:0000256" key="5">
    <source>
        <dbReference type="ARBA" id="ARBA00023002"/>
    </source>
</evidence>
<evidence type="ECO:0000313" key="8">
    <source>
        <dbReference type="EMBL" id="KAF2850052.1"/>
    </source>
</evidence>
<dbReference type="GO" id="GO:0071949">
    <property type="term" value="F:FAD binding"/>
    <property type="evidence" value="ECO:0007669"/>
    <property type="project" value="InterPro"/>
</dbReference>
<dbReference type="GO" id="GO:0016491">
    <property type="term" value="F:oxidoreductase activity"/>
    <property type="evidence" value="ECO:0007669"/>
    <property type="project" value="UniProtKB-KW"/>
</dbReference>
<comment type="cofactor">
    <cofactor evidence="1">
        <name>FAD</name>
        <dbReference type="ChEBI" id="CHEBI:57692"/>
    </cofactor>
</comment>
<dbReference type="PANTHER" id="PTHR42973:SF9">
    <property type="entry name" value="FAD-BINDING PCMH-TYPE DOMAIN-CONTAINING PROTEIN-RELATED"/>
    <property type="match status" value="1"/>
</dbReference>
<dbReference type="InterPro" id="IPR036318">
    <property type="entry name" value="FAD-bd_PCMH-like_sf"/>
</dbReference>
<evidence type="ECO:0000256" key="4">
    <source>
        <dbReference type="ARBA" id="ARBA00022827"/>
    </source>
</evidence>
<dbReference type="Gene3D" id="3.30.465.10">
    <property type="match status" value="1"/>
</dbReference>
<gene>
    <name evidence="8" type="ORF">T440DRAFT_532404</name>
</gene>
<dbReference type="Pfam" id="PF08031">
    <property type="entry name" value="BBE"/>
    <property type="match status" value="1"/>
</dbReference>
<keyword evidence="4" id="KW-0274">FAD</keyword>
<feature type="signal peptide" evidence="6">
    <location>
        <begin position="1"/>
        <end position="20"/>
    </location>
</feature>
<dbReference type="AlphaFoldDB" id="A0A6A7B422"/>
<evidence type="ECO:0000256" key="6">
    <source>
        <dbReference type="SAM" id="SignalP"/>
    </source>
</evidence>
<organism evidence="8 9">
    <name type="scientific">Plenodomus tracheiphilus IPT5</name>
    <dbReference type="NCBI Taxonomy" id="1408161"/>
    <lineage>
        <taxon>Eukaryota</taxon>
        <taxon>Fungi</taxon>
        <taxon>Dikarya</taxon>
        <taxon>Ascomycota</taxon>
        <taxon>Pezizomycotina</taxon>
        <taxon>Dothideomycetes</taxon>
        <taxon>Pleosporomycetidae</taxon>
        <taxon>Pleosporales</taxon>
        <taxon>Pleosporineae</taxon>
        <taxon>Leptosphaeriaceae</taxon>
        <taxon>Plenodomus</taxon>
    </lineage>
</organism>
<keyword evidence="5" id="KW-0560">Oxidoreductase</keyword>
<reference evidence="8" key="1">
    <citation type="submission" date="2020-01" db="EMBL/GenBank/DDBJ databases">
        <authorList>
            <consortium name="DOE Joint Genome Institute"/>
            <person name="Haridas S."/>
            <person name="Albert R."/>
            <person name="Binder M."/>
            <person name="Bloem J."/>
            <person name="Labutti K."/>
            <person name="Salamov A."/>
            <person name="Andreopoulos B."/>
            <person name="Baker S.E."/>
            <person name="Barry K."/>
            <person name="Bills G."/>
            <person name="Bluhm B.H."/>
            <person name="Cannon C."/>
            <person name="Castanera R."/>
            <person name="Culley D.E."/>
            <person name="Daum C."/>
            <person name="Ezra D."/>
            <person name="Gonzalez J.B."/>
            <person name="Henrissat B."/>
            <person name="Kuo A."/>
            <person name="Liang C."/>
            <person name="Lipzen A."/>
            <person name="Lutzoni F."/>
            <person name="Magnuson J."/>
            <person name="Mondo S."/>
            <person name="Nolan M."/>
            <person name="Ohm R."/>
            <person name="Pangilinan J."/>
            <person name="Park H.-J."/>
            <person name="Ramirez L."/>
            <person name="Alfaro M."/>
            <person name="Sun H."/>
            <person name="Tritt A."/>
            <person name="Yoshinaga Y."/>
            <person name="Zwiers L.-H."/>
            <person name="Turgeon B.G."/>
            <person name="Goodwin S.B."/>
            <person name="Spatafora J.W."/>
            <person name="Crous P.W."/>
            <person name="Grigoriev I.V."/>
        </authorList>
    </citation>
    <scope>NUCLEOTIDE SEQUENCE</scope>
    <source>
        <strain evidence="8">IPT5</strain>
    </source>
</reference>
<evidence type="ECO:0000256" key="2">
    <source>
        <dbReference type="ARBA" id="ARBA00005466"/>
    </source>
</evidence>
<dbReference type="OrthoDB" id="415825at2759"/>
<comment type="similarity">
    <text evidence="2">Belongs to the oxygen-dependent FAD-linked oxidoreductase family.</text>
</comment>
<dbReference type="Gene3D" id="3.40.462.20">
    <property type="match status" value="1"/>
</dbReference>
<dbReference type="InterPro" id="IPR050416">
    <property type="entry name" value="FAD-linked_Oxidoreductase"/>
</dbReference>
<feature type="chain" id="PRO_5025422012" evidence="6">
    <location>
        <begin position="21"/>
        <end position="508"/>
    </location>
</feature>
<dbReference type="Proteomes" id="UP000799423">
    <property type="component" value="Unassembled WGS sequence"/>
</dbReference>
<accession>A0A6A7B422</accession>
<name>A0A6A7B422_9PLEO</name>
<keyword evidence="9" id="KW-1185">Reference proteome</keyword>